<feature type="domain" description="RNA polymerase III subunit RPC82-related helix-turn-helix" evidence="11">
    <location>
        <begin position="9"/>
        <end position="67"/>
    </location>
</feature>
<evidence type="ECO:0000313" key="14">
    <source>
        <dbReference type="Proteomes" id="UP001321749"/>
    </source>
</evidence>
<evidence type="ECO:0000256" key="5">
    <source>
        <dbReference type="ARBA" id="ARBA00023163"/>
    </source>
</evidence>
<evidence type="ECO:0000256" key="6">
    <source>
        <dbReference type="ARBA" id="ARBA00023242"/>
    </source>
</evidence>
<comment type="subcellular location">
    <subcellularLocation>
        <location evidence="1 8">Nucleus</location>
    </subcellularLocation>
</comment>
<comment type="similarity">
    <text evidence="2 8">Belongs to the RNA polymerase beta chain family.</text>
</comment>
<sequence length="656" mass="74823">MNVTKTVAELCALIIDEMYGELPSRIFSMLLTRGRSTILDLEQSMEMTRSKIRHGLAVLQQYNLLYWHLDPGAQHAFYEANVENAYYLIRAGKILEMVETSYGPPAKDVMQNLLLSGQTRIGDLVVAYQERIEQDNKQKAASPDEESYKSNLLVKSTGQLNSVICRLVEAELIDLVTADTFESPDDILKKVEKEVNDKHFYGGVRGTKAKIEYQEKLAERLREVRSEPKSLKRKLEQNGSSAKRRKLLGGGMTNGLVEDEMDPALDPQQVIRVNYEKCTVDLRNRRLVQYASDLFGDTTSYVYAQLLRHLTKDISRCRLDPLVDHYGEKEDGVPAQKFVTTAEILDSLKTAIDLSVGLGKTTRKMLSKKAATAIHPRPPMMKSLIQEAEVQGDASSDEEDDAETTDDEDYDGDYKPPPLKGVNGNHGTNGVNGVNGSARADDKDQEIVWDRPNQLRQHLLILAESNQHLVRHCGIDEWTVDFELVMASMRVSELDTVIEQTTGPKGLRLARILRARGKLDEKALPTIAMMQKAELQRKLLEMQSAGFVHVQEVPREPKADVKKSFFLWYSDLDKTRDRVLDTSYRTMMHCIQVLEALRHKDRDVLSTTRRSDVKGKEEEMLRQEYFQRYKRFLQSEKMLFSQIMRVDDLVAILRDF</sequence>
<dbReference type="PANTHER" id="PTHR12949:SF0">
    <property type="entry name" value="DNA-DIRECTED RNA POLYMERASE III SUBUNIT RPC3"/>
    <property type="match status" value="1"/>
</dbReference>
<feature type="domain" description="DNA-directed RNA polymerase III subunit RPC3 winged-helix" evidence="12">
    <location>
        <begin position="494"/>
        <end position="569"/>
    </location>
</feature>
<evidence type="ECO:0000256" key="7">
    <source>
        <dbReference type="ARBA" id="ARBA00025127"/>
    </source>
</evidence>
<dbReference type="Gene3D" id="1.10.10.10">
    <property type="entry name" value="Winged helix-like DNA-binding domain superfamily/Winged helix DNA-binding domain"/>
    <property type="match status" value="3"/>
</dbReference>
<dbReference type="EMBL" id="MU865008">
    <property type="protein sequence ID" value="KAK4460593.1"/>
    <property type="molecule type" value="Genomic_DNA"/>
</dbReference>
<evidence type="ECO:0000256" key="2">
    <source>
        <dbReference type="ARBA" id="ARBA00006835"/>
    </source>
</evidence>
<keyword evidence="14" id="KW-1185">Reference proteome</keyword>
<keyword evidence="6 8" id="KW-0539">Nucleus</keyword>
<name>A0AAV9HIR9_9PEZI</name>
<dbReference type="InterPro" id="IPR008806">
    <property type="entry name" value="RNA_pol_III_Rpc82_C"/>
</dbReference>
<comment type="caution">
    <text evidence="13">The sequence shown here is derived from an EMBL/GenBank/DDBJ whole genome shotgun (WGS) entry which is preliminary data.</text>
</comment>
<dbReference type="InterPro" id="IPR036388">
    <property type="entry name" value="WH-like_DNA-bd_sf"/>
</dbReference>
<comment type="function">
    <text evidence="7 8">DNA-dependent RNA polymerase catalyzes the transcription of DNA into RNA using the four ribonucleoside triphosphates as substrates. Specific core component of RNA polymerase III which synthesizes small RNAs, such as 5S rRNA and tRNAs.</text>
</comment>
<evidence type="ECO:0000259" key="11">
    <source>
        <dbReference type="Pfam" id="PF08221"/>
    </source>
</evidence>
<evidence type="ECO:0000256" key="8">
    <source>
        <dbReference type="RuleBase" id="RU367076"/>
    </source>
</evidence>
<evidence type="ECO:0000256" key="9">
    <source>
        <dbReference type="SAM" id="MobiDB-lite"/>
    </source>
</evidence>
<dbReference type="Pfam" id="PF05645">
    <property type="entry name" value="RNA_pol_Rpc82"/>
    <property type="match status" value="1"/>
</dbReference>
<dbReference type="AlphaFoldDB" id="A0AAV9HIR9"/>
<reference evidence="13" key="1">
    <citation type="journal article" date="2023" name="Mol. Phylogenet. Evol.">
        <title>Genome-scale phylogeny and comparative genomics of the fungal order Sordariales.</title>
        <authorList>
            <person name="Hensen N."/>
            <person name="Bonometti L."/>
            <person name="Westerberg I."/>
            <person name="Brannstrom I.O."/>
            <person name="Guillou S."/>
            <person name="Cros-Aarteil S."/>
            <person name="Calhoun S."/>
            <person name="Haridas S."/>
            <person name="Kuo A."/>
            <person name="Mondo S."/>
            <person name="Pangilinan J."/>
            <person name="Riley R."/>
            <person name="LaButti K."/>
            <person name="Andreopoulos B."/>
            <person name="Lipzen A."/>
            <person name="Chen C."/>
            <person name="Yan M."/>
            <person name="Daum C."/>
            <person name="Ng V."/>
            <person name="Clum A."/>
            <person name="Steindorff A."/>
            <person name="Ohm R.A."/>
            <person name="Martin F."/>
            <person name="Silar P."/>
            <person name="Natvig D.O."/>
            <person name="Lalanne C."/>
            <person name="Gautier V."/>
            <person name="Ament-Velasquez S.L."/>
            <person name="Kruys A."/>
            <person name="Hutchinson M.I."/>
            <person name="Powell A.J."/>
            <person name="Barry K."/>
            <person name="Miller A.N."/>
            <person name="Grigoriev I.V."/>
            <person name="Debuchy R."/>
            <person name="Gladieux P."/>
            <person name="Hiltunen Thoren M."/>
            <person name="Johannesson H."/>
        </authorList>
    </citation>
    <scope>NUCLEOTIDE SEQUENCE</scope>
    <source>
        <strain evidence="13">PSN324</strain>
    </source>
</reference>
<dbReference type="PANTHER" id="PTHR12949">
    <property type="entry name" value="RNA POLYMERASE III DNA DIRECTED -RELATED"/>
    <property type="match status" value="1"/>
</dbReference>
<evidence type="ECO:0000256" key="1">
    <source>
        <dbReference type="ARBA" id="ARBA00004123"/>
    </source>
</evidence>
<evidence type="ECO:0000259" key="12">
    <source>
        <dbReference type="Pfam" id="PF22536"/>
    </source>
</evidence>
<dbReference type="GO" id="GO:0003697">
    <property type="term" value="F:single-stranded DNA binding"/>
    <property type="evidence" value="ECO:0007669"/>
    <property type="project" value="UniProtKB-UniRule"/>
</dbReference>
<dbReference type="Pfam" id="PF08221">
    <property type="entry name" value="HTH_9"/>
    <property type="match status" value="1"/>
</dbReference>
<evidence type="ECO:0000259" key="10">
    <source>
        <dbReference type="Pfam" id="PF05645"/>
    </source>
</evidence>
<organism evidence="13 14">
    <name type="scientific">Cladorrhinum samala</name>
    <dbReference type="NCBI Taxonomy" id="585594"/>
    <lineage>
        <taxon>Eukaryota</taxon>
        <taxon>Fungi</taxon>
        <taxon>Dikarya</taxon>
        <taxon>Ascomycota</taxon>
        <taxon>Pezizomycotina</taxon>
        <taxon>Sordariomycetes</taxon>
        <taxon>Sordariomycetidae</taxon>
        <taxon>Sordariales</taxon>
        <taxon>Podosporaceae</taxon>
        <taxon>Cladorrhinum</taxon>
    </lineage>
</organism>
<dbReference type="InterPro" id="IPR055207">
    <property type="entry name" value="POLR3C_WHD"/>
</dbReference>
<dbReference type="Pfam" id="PF22536">
    <property type="entry name" value="WHD_POLR3C"/>
    <property type="match status" value="1"/>
</dbReference>
<keyword evidence="5 8" id="KW-0804">Transcription</keyword>
<feature type="region of interest" description="Disordered" evidence="9">
    <location>
        <begin position="387"/>
        <end position="431"/>
    </location>
</feature>
<dbReference type="GO" id="GO:0006351">
    <property type="term" value="P:DNA-templated transcription"/>
    <property type="evidence" value="ECO:0007669"/>
    <property type="project" value="InterPro"/>
</dbReference>
<evidence type="ECO:0000313" key="13">
    <source>
        <dbReference type="EMBL" id="KAK4460593.1"/>
    </source>
</evidence>
<feature type="compositionally biased region" description="Acidic residues" evidence="9">
    <location>
        <begin position="395"/>
        <end position="411"/>
    </location>
</feature>
<feature type="compositionally biased region" description="Low complexity" evidence="9">
    <location>
        <begin position="421"/>
        <end position="431"/>
    </location>
</feature>
<accession>A0AAV9HIR9</accession>
<proteinExistence type="inferred from homology"/>
<keyword evidence="4 8" id="KW-0240">DNA-directed RNA polymerase</keyword>
<dbReference type="GO" id="GO:0005666">
    <property type="term" value="C:RNA polymerase III complex"/>
    <property type="evidence" value="ECO:0007669"/>
    <property type="project" value="UniProtKB-UniRule"/>
</dbReference>
<protein>
    <recommendedName>
        <fullName evidence="8">DNA-directed RNA polymerase III subunit RPC3</fullName>
        <shortName evidence="8">RNA polymerase III subunit C3</shortName>
    </recommendedName>
</protein>
<feature type="domain" description="RNA polymerase III Rpc82 C -terminal" evidence="10">
    <location>
        <begin position="163"/>
        <end position="488"/>
    </location>
</feature>
<gene>
    <name evidence="13" type="ORF">QBC42DRAFT_229136</name>
</gene>
<comment type="subunit">
    <text evidence="3 8">Component of the RNA polymerase III (Pol III) complex consisting of 17 subunits.</text>
</comment>
<dbReference type="InterPro" id="IPR013197">
    <property type="entry name" value="RNA_pol_III_RPC82-rel_HTH"/>
</dbReference>
<reference evidence="13" key="2">
    <citation type="submission" date="2023-06" db="EMBL/GenBank/DDBJ databases">
        <authorList>
            <consortium name="Lawrence Berkeley National Laboratory"/>
            <person name="Mondo S.J."/>
            <person name="Hensen N."/>
            <person name="Bonometti L."/>
            <person name="Westerberg I."/>
            <person name="Brannstrom I.O."/>
            <person name="Guillou S."/>
            <person name="Cros-Aarteil S."/>
            <person name="Calhoun S."/>
            <person name="Haridas S."/>
            <person name="Kuo A."/>
            <person name="Pangilinan J."/>
            <person name="Riley R."/>
            <person name="Labutti K."/>
            <person name="Andreopoulos B."/>
            <person name="Lipzen A."/>
            <person name="Chen C."/>
            <person name="Yanf M."/>
            <person name="Daum C."/>
            <person name="Ng V."/>
            <person name="Clum A."/>
            <person name="Steindorff A."/>
            <person name="Ohm R."/>
            <person name="Martin F."/>
            <person name="Silar P."/>
            <person name="Natvig D."/>
            <person name="Lalanne C."/>
            <person name="Gautier V."/>
            <person name="Ament-Velasquez S.L."/>
            <person name="Kruys A."/>
            <person name="Hutchinson M.I."/>
            <person name="Powell A.J."/>
            <person name="Barry K."/>
            <person name="Miller A.N."/>
            <person name="Grigoriev I.V."/>
            <person name="Debuchy R."/>
            <person name="Gladieux P."/>
            <person name="Thoren M.H."/>
            <person name="Johannesson H."/>
        </authorList>
    </citation>
    <scope>NUCLEOTIDE SEQUENCE</scope>
    <source>
        <strain evidence="13">PSN324</strain>
    </source>
</reference>
<dbReference type="InterPro" id="IPR039748">
    <property type="entry name" value="RPC3"/>
</dbReference>
<dbReference type="Proteomes" id="UP001321749">
    <property type="component" value="Unassembled WGS sequence"/>
</dbReference>
<evidence type="ECO:0000256" key="4">
    <source>
        <dbReference type="ARBA" id="ARBA00022478"/>
    </source>
</evidence>
<evidence type="ECO:0000256" key="3">
    <source>
        <dbReference type="ARBA" id="ARBA00011206"/>
    </source>
</evidence>